<evidence type="ECO:0000256" key="2">
    <source>
        <dbReference type="SAM" id="SignalP"/>
    </source>
</evidence>
<dbReference type="Pfam" id="PF06804">
    <property type="entry name" value="Lipoprotein_18"/>
    <property type="match status" value="1"/>
</dbReference>
<evidence type="ECO:0008006" key="5">
    <source>
        <dbReference type="Google" id="ProtNLM"/>
    </source>
</evidence>
<organism evidence="3 4">
    <name type="scientific">Roseateles depolymerans</name>
    <dbReference type="NCBI Taxonomy" id="76731"/>
    <lineage>
        <taxon>Bacteria</taxon>
        <taxon>Pseudomonadati</taxon>
        <taxon>Pseudomonadota</taxon>
        <taxon>Betaproteobacteria</taxon>
        <taxon>Burkholderiales</taxon>
        <taxon>Sphaerotilaceae</taxon>
        <taxon>Roseateles</taxon>
    </lineage>
</organism>
<reference evidence="3 4" key="1">
    <citation type="submission" date="2017-08" db="EMBL/GenBank/DDBJ databases">
        <title>Infants hospitalized years apart are colonized by the same room-sourced microbial strains.</title>
        <authorList>
            <person name="Brooks B."/>
            <person name="Olm M.R."/>
            <person name="Firek B.A."/>
            <person name="Baker R."/>
            <person name="Thomas B.C."/>
            <person name="Morowitz M.J."/>
            <person name="Banfield J.F."/>
        </authorList>
    </citation>
    <scope>NUCLEOTIDE SEQUENCE [LARGE SCALE GENOMIC DNA]</scope>
    <source>
        <strain evidence="3">S2_012_000_R2_81</strain>
    </source>
</reference>
<comment type="caution">
    <text evidence="3">The sequence shown here is derived from an EMBL/GenBank/DDBJ whole genome shotgun (WGS) entry which is preliminary data.</text>
</comment>
<evidence type="ECO:0000256" key="1">
    <source>
        <dbReference type="SAM" id="MobiDB-lite"/>
    </source>
</evidence>
<feature type="signal peptide" evidence="2">
    <location>
        <begin position="1"/>
        <end position="23"/>
    </location>
</feature>
<name>A0A2W5DKN9_9BURK</name>
<dbReference type="EMBL" id="QFOD01000011">
    <property type="protein sequence ID" value="PZP31213.1"/>
    <property type="molecule type" value="Genomic_DNA"/>
</dbReference>
<dbReference type="PROSITE" id="PS51257">
    <property type="entry name" value="PROKAR_LIPOPROTEIN"/>
    <property type="match status" value="1"/>
</dbReference>
<dbReference type="InterPro" id="IPR042268">
    <property type="entry name" value="BamC_C"/>
</dbReference>
<dbReference type="Gene3D" id="3.30.310.170">
    <property type="entry name" value="Outer membrane protein assembly factor BamC"/>
    <property type="match status" value="1"/>
</dbReference>
<dbReference type="AlphaFoldDB" id="A0A2W5DKN9"/>
<dbReference type="InterPro" id="IPR010653">
    <property type="entry name" value="NlpB/DapX"/>
</dbReference>
<protein>
    <recommendedName>
        <fullName evidence="5">Lipoprotein</fullName>
    </recommendedName>
</protein>
<sequence length="389" mass="42728">MSLSSHRPTATRLACAAFVLSLAGCSTFDSIFSSDKVDYKAASRQTKGLDIPPDLTQLAKDNRAQVQDGAISASALAAAPRQNTPGAAVASGNVALNSVGDVRLERSGNERWLHSSLPPEQLWPQLRSFWQERGLEVVKDQPELGIMETNWAENRAKLPQDFIRSTIGKVFDGLWSSGERDMYRTRIDRAASGTDIFISHRGMQEVYTTTTRDATAWQDRPSDPSLEAEMLSRLMLKLGGKEEAAKAVAAGASVPDKAVAAVTPPTDGPRGARRPLSQVPDKLSVADGFDRAWRRVAQSLDRHGFTIEDRDRSAGLFYLRYADPEQAGKDEPNFFQRLFGAKAYTPVRYRVLVKSEGNQSTVSVLDDRGQSVTDDNAKRILSLLMDDVK</sequence>
<feature type="chain" id="PRO_5015994670" description="Lipoprotein" evidence="2">
    <location>
        <begin position="24"/>
        <end position="389"/>
    </location>
</feature>
<feature type="region of interest" description="Disordered" evidence="1">
    <location>
        <begin position="259"/>
        <end position="278"/>
    </location>
</feature>
<dbReference type="Proteomes" id="UP000249633">
    <property type="component" value="Unassembled WGS sequence"/>
</dbReference>
<keyword evidence="2" id="KW-0732">Signal</keyword>
<proteinExistence type="predicted"/>
<accession>A0A2W5DKN9</accession>
<evidence type="ECO:0000313" key="3">
    <source>
        <dbReference type="EMBL" id="PZP31213.1"/>
    </source>
</evidence>
<gene>
    <name evidence="3" type="ORF">DI603_12645</name>
</gene>
<evidence type="ECO:0000313" key="4">
    <source>
        <dbReference type="Proteomes" id="UP000249633"/>
    </source>
</evidence>